<dbReference type="EMBL" id="JBEPTQ010000002">
    <property type="protein sequence ID" value="MET4721137.1"/>
    <property type="molecule type" value="Genomic_DNA"/>
</dbReference>
<gene>
    <name evidence="1" type="ORF">ABIF63_005243</name>
</gene>
<dbReference type="Proteomes" id="UP001549291">
    <property type="component" value="Unassembled WGS sequence"/>
</dbReference>
<protein>
    <submittedName>
        <fullName evidence="1">Uncharacterized protein</fullName>
    </submittedName>
</protein>
<keyword evidence="2" id="KW-1185">Reference proteome</keyword>
<proteinExistence type="predicted"/>
<name>A0ABV2RXW0_BRAJP</name>
<evidence type="ECO:0000313" key="2">
    <source>
        <dbReference type="Proteomes" id="UP001549291"/>
    </source>
</evidence>
<evidence type="ECO:0000313" key="1">
    <source>
        <dbReference type="EMBL" id="MET4721137.1"/>
    </source>
</evidence>
<reference evidence="1 2" key="1">
    <citation type="submission" date="2024-06" db="EMBL/GenBank/DDBJ databases">
        <title>Genomic Encyclopedia of Type Strains, Phase V (KMG-V): Genome sequencing to study the core and pangenomes of soil and plant-associated prokaryotes.</title>
        <authorList>
            <person name="Whitman W."/>
        </authorList>
    </citation>
    <scope>NUCLEOTIDE SEQUENCE [LARGE SCALE GENOMIC DNA]</scope>
    <source>
        <strain evidence="1 2">USDA 160</strain>
    </source>
</reference>
<sequence>MKILAVRPAPPGSSTIAHADVEIIDGVKLYGLRVSRADDGTYRAFGQNSDRGRTCAFSQAIVAQIAEATISELELTGHRTNDRTRS</sequence>
<accession>A0ABV2RXW0</accession>
<dbReference type="RefSeq" id="WP_038959135.1">
    <property type="nucleotide sequence ID" value="NZ_CP066351.1"/>
</dbReference>
<organism evidence="1 2">
    <name type="scientific">Bradyrhizobium japonicum</name>
    <dbReference type="NCBI Taxonomy" id="375"/>
    <lineage>
        <taxon>Bacteria</taxon>
        <taxon>Pseudomonadati</taxon>
        <taxon>Pseudomonadota</taxon>
        <taxon>Alphaproteobacteria</taxon>
        <taxon>Hyphomicrobiales</taxon>
        <taxon>Nitrobacteraceae</taxon>
        <taxon>Bradyrhizobium</taxon>
    </lineage>
</organism>
<comment type="caution">
    <text evidence="1">The sequence shown here is derived from an EMBL/GenBank/DDBJ whole genome shotgun (WGS) entry which is preliminary data.</text>
</comment>